<organism evidence="1 2">
    <name type="scientific">Gemmata palustris</name>
    <dbReference type="NCBI Taxonomy" id="2822762"/>
    <lineage>
        <taxon>Bacteria</taxon>
        <taxon>Pseudomonadati</taxon>
        <taxon>Planctomycetota</taxon>
        <taxon>Planctomycetia</taxon>
        <taxon>Gemmatales</taxon>
        <taxon>Gemmataceae</taxon>
        <taxon>Gemmata</taxon>
    </lineage>
</organism>
<protein>
    <recommendedName>
        <fullName evidence="3">DUF4242 domain-containing protein</fullName>
    </recommendedName>
</protein>
<dbReference type="Proteomes" id="UP000676565">
    <property type="component" value="Unassembled WGS sequence"/>
</dbReference>
<sequence length="95" mass="10065">MADRVYVVGAYVANDDPELRVRAFVPLTTEYRTLDEAVAATEADFRASGTPTGDVTFVVYRSGGGDAIVEVSRGGPFLTAGFYKVALVEVGEAEA</sequence>
<gene>
    <name evidence="1" type="ORF">J8F10_31835</name>
</gene>
<evidence type="ECO:0008006" key="3">
    <source>
        <dbReference type="Google" id="ProtNLM"/>
    </source>
</evidence>
<dbReference type="EMBL" id="JAGKQQ010000001">
    <property type="protein sequence ID" value="MBP3959863.1"/>
    <property type="molecule type" value="Genomic_DNA"/>
</dbReference>
<evidence type="ECO:0000313" key="2">
    <source>
        <dbReference type="Proteomes" id="UP000676565"/>
    </source>
</evidence>
<accession>A0ABS5C3Y3</accession>
<dbReference type="RefSeq" id="WP_210660711.1">
    <property type="nucleotide sequence ID" value="NZ_JAGKQQ010000001.1"/>
</dbReference>
<keyword evidence="2" id="KW-1185">Reference proteome</keyword>
<proteinExistence type="predicted"/>
<name>A0ABS5C3Y3_9BACT</name>
<comment type="caution">
    <text evidence="1">The sequence shown here is derived from an EMBL/GenBank/DDBJ whole genome shotgun (WGS) entry which is preliminary data.</text>
</comment>
<evidence type="ECO:0000313" key="1">
    <source>
        <dbReference type="EMBL" id="MBP3959863.1"/>
    </source>
</evidence>
<reference evidence="1 2" key="1">
    <citation type="submission" date="2021-04" db="EMBL/GenBank/DDBJ databases">
        <authorList>
            <person name="Ivanova A."/>
        </authorList>
    </citation>
    <scope>NUCLEOTIDE SEQUENCE [LARGE SCALE GENOMIC DNA]</scope>
    <source>
        <strain evidence="1 2">G18</strain>
    </source>
</reference>